<evidence type="ECO:0000256" key="3">
    <source>
        <dbReference type="ARBA" id="ARBA00022964"/>
    </source>
</evidence>
<evidence type="ECO:0000256" key="1">
    <source>
        <dbReference type="ARBA" id="ARBA00001961"/>
    </source>
</evidence>
<keyword evidence="2" id="KW-0479">Metal-binding</keyword>
<name>A0A813IGT6_POLGL</name>
<feature type="domain" description="Prolyl 4-hydroxylase alpha subunit" evidence="6">
    <location>
        <begin position="36"/>
        <end position="213"/>
    </location>
</feature>
<dbReference type="InterPro" id="IPR045054">
    <property type="entry name" value="P4HA-like"/>
</dbReference>
<evidence type="ECO:0000259" key="6">
    <source>
        <dbReference type="SMART" id="SM00702"/>
    </source>
</evidence>
<organism evidence="7 8">
    <name type="scientific">Polarella glacialis</name>
    <name type="common">Dinoflagellate</name>
    <dbReference type="NCBI Taxonomy" id="89957"/>
    <lineage>
        <taxon>Eukaryota</taxon>
        <taxon>Sar</taxon>
        <taxon>Alveolata</taxon>
        <taxon>Dinophyceae</taxon>
        <taxon>Suessiales</taxon>
        <taxon>Suessiaceae</taxon>
        <taxon>Polarella</taxon>
    </lineage>
</organism>
<evidence type="ECO:0000256" key="5">
    <source>
        <dbReference type="ARBA" id="ARBA00023004"/>
    </source>
</evidence>
<reference evidence="7" key="1">
    <citation type="submission" date="2021-02" db="EMBL/GenBank/DDBJ databases">
        <authorList>
            <person name="Dougan E. K."/>
            <person name="Rhodes N."/>
            <person name="Thang M."/>
            <person name="Chan C."/>
        </authorList>
    </citation>
    <scope>NUCLEOTIDE SEQUENCE</scope>
</reference>
<dbReference type="InterPro" id="IPR044862">
    <property type="entry name" value="Pro_4_hyd_alph_FE2OG_OXY"/>
</dbReference>
<keyword evidence="5" id="KW-0408">Iron</keyword>
<evidence type="ECO:0000313" key="7">
    <source>
        <dbReference type="EMBL" id="CAE8650041.1"/>
    </source>
</evidence>
<dbReference type="SMART" id="SM00702">
    <property type="entry name" value="P4Hc"/>
    <property type="match status" value="1"/>
</dbReference>
<dbReference type="PANTHER" id="PTHR10869">
    <property type="entry name" value="PROLYL 4-HYDROXYLASE ALPHA SUBUNIT"/>
    <property type="match status" value="1"/>
</dbReference>
<dbReference type="InterPro" id="IPR006620">
    <property type="entry name" value="Pro_4_hyd_alph"/>
</dbReference>
<comment type="caution">
    <text evidence="7">The sequence shown here is derived from an EMBL/GenBank/DDBJ whole genome shotgun (WGS) entry which is preliminary data.</text>
</comment>
<gene>
    <name evidence="7" type="ORF">PGLA2088_LOCUS7941</name>
</gene>
<dbReference type="GO" id="GO:0005506">
    <property type="term" value="F:iron ion binding"/>
    <property type="evidence" value="ECO:0007669"/>
    <property type="project" value="InterPro"/>
</dbReference>
<dbReference type="GO" id="GO:0004656">
    <property type="term" value="F:procollagen-proline 4-dioxygenase activity"/>
    <property type="evidence" value="ECO:0007669"/>
    <property type="project" value="TreeGrafter"/>
</dbReference>
<protein>
    <recommendedName>
        <fullName evidence="6">Prolyl 4-hydroxylase alpha subunit domain-containing protein</fullName>
    </recommendedName>
</protein>
<dbReference type="GO" id="GO:0031418">
    <property type="term" value="F:L-ascorbic acid binding"/>
    <property type="evidence" value="ECO:0007669"/>
    <property type="project" value="InterPro"/>
</dbReference>
<dbReference type="GO" id="GO:0005783">
    <property type="term" value="C:endoplasmic reticulum"/>
    <property type="evidence" value="ECO:0007669"/>
    <property type="project" value="TreeGrafter"/>
</dbReference>
<dbReference type="AlphaFoldDB" id="A0A813IGT6"/>
<dbReference type="PANTHER" id="PTHR10869:SF241">
    <property type="entry name" value="FE2OG DIOXYGENASE DOMAIN-CONTAINING PROTEIN"/>
    <property type="match status" value="1"/>
</dbReference>
<evidence type="ECO:0000256" key="4">
    <source>
        <dbReference type="ARBA" id="ARBA00023002"/>
    </source>
</evidence>
<dbReference type="Pfam" id="PF13640">
    <property type="entry name" value="2OG-FeII_Oxy_3"/>
    <property type="match status" value="1"/>
</dbReference>
<accession>A0A813IGT6</accession>
<keyword evidence="4" id="KW-0560">Oxidoreductase</keyword>
<feature type="non-terminal residue" evidence="7">
    <location>
        <position position="1"/>
    </location>
</feature>
<evidence type="ECO:0000256" key="2">
    <source>
        <dbReference type="ARBA" id="ARBA00022723"/>
    </source>
</evidence>
<keyword evidence="3" id="KW-0223">Dioxygenase</keyword>
<sequence>QVNRVAGPLGVQLSAAGPPVIGPNLLALPLQRDKSKLAFTLENVISAEECSQLVAAAEAEGFAAAGLGRAGEQVASRELRDSARLISEDPLLAAALFQRIRLYLPVVWQGRRLLGLNEQLKFLRYHPGQKFVAHFDGEVCRPGTKNRTCLTAQLYLSADQVEGGSTRFVGGLGESGLPCLPLQGRVLVFQHNILHEGEEVRQGVKYTLRTDVEYGPETLGARLQEMLGLGGSLFEQRRLLLLSTLLAATAVALGHIRSRKVL</sequence>
<proteinExistence type="predicted"/>
<dbReference type="Proteomes" id="UP000626109">
    <property type="component" value="Unassembled WGS sequence"/>
</dbReference>
<comment type="cofactor">
    <cofactor evidence="1">
        <name>L-ascorbate</name>
        <dbReference type="ChEBI" id="CHEBI:38290"/>
    </cofactor>
</comment>
<dbReference type="Gene3D" id="2.60.120.620">
    <property type="entry name" value="q2cbj1_9rhob like domain"/>
    <property type="match status" value="1"/>
</dbReference>
<dbReference type="EMBL" id="CAJNNW010008461">
    <property type="protein sequence ID" value="CAE8650041.1"/>
    <property type="molecule type" value="Genomic_DNA"/>
</dbReference>
<evidence type="ECO:0000313" key="8">
    <source>
        <dbReference type="Proteomes" id="UP000626109"/>
    </source>
</evidence>